<dbReference type="STRING" id="576137.A0A1L7X481"/>
<keyword evidence="2" id="KW-1185">Reference proteome</keyword>
<name>A0A1L7X481_9HELO</name>
<accession>A0A1L7X481</accession>
<evidence type="ECO:0000313" key="2">
    <source>
        <dbReference type="Proteomes" id="UP000184330"/>
    </source>
</evidence>
<dbReference type="OrthoDB" id="9977870at2759"/>
<protein>
    <recommendedName>
        <fullName evidence="3">IBR domain-containing protein</fullName>
    </recommendedName>
</protein>
<gene>
    <name evidence="1" type="ORF">PAC_09722</name>
</gene>
<dbReference type="Proteomes" id="UP000184330">
    <property type="component" value="Unassembled WGS sequence"/>
</dbReference>
<evidence type="ECO:0000313" key="1">
    <source>
        <dbReference type="EMBL" id="CZR59828.1"/>
    </source>
</evidence>
<evidence type="ECO:0008006" key="3">
    <source>
        <dbReference type="Google" id="ProtNLM"/>
    </source>
</evidence>
<sequence>MYFLTTMDAETSALILRLQIDDSAEIFHLSEGKSKGREGVLFDSQLAFKLYKEDLEQNASLLEDRKITKSIARACQTDGNILTASLAQEQTAINDRETACRLGGTQPVAAAPWIVSSEFLDDEILGKLSALYVTGSIEHSDSDDDVLEPTVSADLVDVEGAELSSWAVTRKANKQSRRSCTACQERVVFYELGRAPAGTNTAHILETVQQILLSNKSWKPPGKMDGRDATIAAAWSSWICTRRAQFCYLCGEKWKTCTCLQWDENRLLARANQVVARQPAAPVPQRAARLATVVQDLRDRQLWP</sequence>
<reference evidence="1 2" key="1">
    <citation type="submission" date="2016-03" db="EMBL/GenBank/DDBJ databases">
        <authorList>
            <person name="Ploux O."/>
        </authorList>
    </citation>
    <scope>NUCLEOTIDE SEQUENCE [LARGE SCALE GENOMIC DNA]</scope>
    <source>
        <strain evidence="1 2">UAMH 11012</strain>
    </source>
</reference>
<proteinExistence type="predicted"/>
<dbReference type="AlphaFoldDB" id="A0A1L7X481"/>
<organism evidence="1 2">
    <name type="scientific">Phialocephala subalpina</name>
    <dbReference type="NCBI Taxonomy" id="576137"/>
    <lineage>
        <taxon>Eukaryota</taxon>
        <taxon>Fungi</taxon>
        <taxon>Dikarya</taxon>
        <taxon>Ascomycota</taxon>
        <taxon>Pezizomycotina</taxon>
        <taxon>Leotiomycetes</taxon>
        <taxon>Helotiales</taxon>
        <taxon>Mollisiaceae</taxon>
        <taxon>Phialocephala</taxon>
        <taxon>Phialocephala fortinii species complex</taxon>
    </lineage>
</organism>
<dbReference type="EMBL" id="FJOG01000014">
    <property type="protein sequence ID" value="CZR59828.1"/>
    <property type="molecule type" value="Genomic_DNA"/>
</dbReference>